<dbReference type="Proteomes" id="UP000255024">
    <property type="component" value="Unassembled WGS sequence"/>
</dbReference>
<reference evidence="9 12" key="2">
    <citation type="submission" date="2021-01" db="EMBL/GenBank/DDBJ databases">
        <title>FDA dAtabase for Regulatory Grade micrObial Sequences (FDA-ARGOS): Supporting development and validation of Infectious Disease Dx tests.</title>
        <authorList>
            <person name="Sproer C."/>
            <person name="Gronow S."/>
            <person name="Severitt S."/>
            <person name="Schroder I."/>
            <person name="Tallon L."/>
            <person name="Sadzewicz L."/>
            <person name="Zhao X."/>
            <person name="Boylan J."/>
            <person name="Ott S."/>
            <person name="Bowen H."/>
            <person name="Vavikolanu K."/>
            <person name="Mehta A."/>
            <person name="Aluvathingal J."/>
            <person name="Nadendla S."/>
            <person name="Lowell S."/>
            <person name="Myers T."/>
            <person name="Yan Y."/>
            <person name="Sichtig H."/>
        </authorList>
    </citation>
    <scope>NUCLEOTIDE SEQUENCE [LARGE SCALE GENOMIC DNA]</scope>
    <source>
        <strain evidence="9 12">FDAARGOS_1131</strain>
    </source>
</reference>
<dbReference type="GO" id="GO:0008241">
    <property type="term" value="F:peptidyl-dipeptidase activity"/>
    <property type="evidence" value="ECO:0007669"/>
    <property type="project" value="UniProtKB-EC"/>
</dbReference>
<dbReference type="EMBL" id="CP068108">
    <property type="protein sequence ID" value="QQT99398.1"/>
    <property type="molecule type" value="Genomic_DNA"/>
</dbReference>
<dbReference type="FunFam" id="3.40.390.10:FF:000009">
    <property type="entry name" value="Oligopeptidase A"/>
    <property type="match status" value="1"/>
</dbReference>
<dbReference type="InterPro" id="IPR001567">
    <property type="entry name" value="Pept_M3A_M3B_dom"/>
</dbReference>
<dbReference type="InterPro" id="IPR045090">
    <property type="entry name" value="Pept_M3A_M3B"/>
</dbReference>
<evidence type="ECO:0000313" key="9">
    <source>
        <dbReference type="EMBL" id="QQT99398.1"/>
    </source>
</evidence>
<keyword evidence="2 7" id="KW-0645">Protease</keyword>
<protein>
    <submittedName>
        <fullName evidence="9">M3 family metallopeptidase</fullName>
    </submittedName>
    <submittedName>
        <fullName evidence="10">Peptidyl-dipeptidase dcp</fullName>
        <ecNumber evidence="10">3.4.15.5</ecNumber>
    </submittedName>
</protein>
<dbReference type="AlphaFoldDB" id="A0A378RQK8"/>
<keyword evidence="11" id="KW-1185">Reference proteome</keyword>
<dbReference type="GO" id="GO:0005829">
    <property type="term" value="C:cytosol"/>
    <property type="evidence" value="ECO:0007669"/>
    <property type="project" value="TreeGrafter"/>
</dbReference>
<dbReference type="InterPro" id="IPR034005">
    <property type="entry name" value="M3A_DCP"/>
</dbReference>
<dbReference type="RefSeq" id="WP_002987455.1">
    <property type="nucleotide sequence ID" value="NZ_CP068107.1"/>
</dbReference>
<dbReference type="PANTHER" id="PTHR43660">
    <property type="entry name" value="DIPEPTIDYL CARBOXYPEPTIDASE"/>
    <property type="match status" value="1"/>
</dbReference>
<evidence type="ECO:0000313" key="12">
    <source>
        <dbReference type="Proteomes" id="UP000596202"/>
    </source>
</evidence>
<evidence type="ECO:0000256" key="7">
    <source>
        <dbReference type="RuleBase" id="RU003435"/>
    </source>
</evidence>
<dbReference type="InterPro" id="IPR024077">
    <property type="entry name" value="Neurolysin/TOP_dom2"/>
</dbReference>
<evidence type="ECO:0000256" key="5">
    <source>
        <dbReference type="ARBA" id="ARBA00022833"/>
    </source>
</evidence>
<dbReference type="GO" id="GO:0046872">
    <property type="term" value="F:metal ion binding"/>
    <property type="evidence" value="ECO:0007669"/>
    <property type="project" value="UniProtKB-UniRule"/>
</dbReference>
<evidence type="ECO:0000313" key="11">
    <source>
        <dbReference type="Proteomes" id="UP000255024"/>
    </source>
</evidence>
<evidence type="ECO:0000256" key="3">
    <source>
        <dbReference type="ARBA" id="ARBA00022723"/>
    </source>
</evidence>
<comment type="similarity">
    <text evidence="1 7">Belongs to the peptidase M3 family.</text>
</comment>
<feature type="domain" description="Peptidase M3A/M3B catalytic" evidence="8">
    <location>
        <begin position="258"/>
        <end position="703"/>
    </location>
</feature>
<dbReference type="GO" id="GO:0004180">
    <property type="term" value="F:carboxypeptidase activity"/>
    <property type="evidence" value="ECO:0007669"/>
    <property type="project" value="UniProtKB-KW"/>
</dbReference>
<keyword evidence="3 7" id="KW-0479">Metal-binding</keyword>
<dbReference type="GO" id="GO:0006508">
    <property type="term" value="P:proteolysis"/>
    <property type="evidence" value="ECO:0007669"/>
    <property type="project" value="UniProtKB-KW"/>
</dbReference>
<dbReference type="Gene3D" id="1.10.1370.10">
    <property type="entry name" value="Neurolysin, domain 3"/>
    <property type="match status" value="1"/>
</dbReference>
<dbReference type="Pfam" id="PF01432">
    <property type="entry name" value="Peptidase_M3"/>
    <property type="match status" value="1"/>
</dbReference>
<dbReference type="Gene3D" id="3.40.390.10">
    <property type="entry name" value="Collagenase (Catalytic Domain)"/>
    <property type="match status" value="1"/>
</dbReference>
<evidence type="ECO:0000256" key="6">
    <source>
        <dbReference type="ARBA" id="ARBA00023049"/>
    </source>
</evidence>
<dbReference type="Proteomes" id="UP000596202">
    <property type="component" value="Chromosome"/>
</dbReference>
<dbReference type="SUPFAM" id="SSF55486">
    <property type="entry name" value="Metalloproteases ('zincins'), catalytic domain"/>
    <property type="match status" value="1"/>
</dbReference>
<dbReference type="GO" id="GO:0004222">
    <property type="term" value="F:metalloendopeptidase activity"/>
    <property type="evidence" value="ECO:0007669"/>
    <property type="project" value="InterPro"/>
</dbReference>
<accession>A0A378RQK8</accession>
<dbReference type="EMBL" id="UGQL01000002">
    <property type="protein sequence ID" value="STZ68779.1"/>
    <property type="molecule type" value="Genomic_DNA"/>
</dbReference>
<keyword evidence="6 7" id="KW-0482">Metalloprotease</keyword>
<keyword evidence="5 7" id="KW-0862">Zinc</keyword>
<gene>
    <name evidence="10" type="primary">dcp_1</name>
    <name evidence="9" type="ORF">I6I88_14595</name>
    <name evidence="10" type="ORF">NCTC11179_02256</name>
</gene>
<name>A0A378RQK8_MYROD</name>
<proteinExistence type="inferred from homology"/>
<dbReference type="EC" id="3.4.15.5" evidence="10"/>
<evidence type="ECO:0000256" key="4">
    <source>
        <dbReference type="ARBA" id="ARBA00022801"/>
    </source>
</evidence>
<dbReference type="PANTHER" id="PTHR43660:SF1">
    <property type="entry name" value="DIPEPTIDYL CARBOXYPEPTIDASE"/>
    <property type="match status" value="1"/>
</dbReference>
<comment type="cofactor">
    <cofactor evidence="7">
        <name>Zn(2+)</name>
        <dbReference type="ChEBI" id="CHEBI:29105"/>
    </cofactor>
    <text evidence="7">Binds 1 zinc ion.</text>
</comment>
<organism evidence="10 11">
    <name type="scientific">Myroides odoratus</name>
    <name type="common">Flavobacterium odoratum</name>
    <dbReference type="NCBI Taxonomy" id="256"/>
    <lineage>
        <taxon>Bacteria</taxon>
        <taxon>Pseudomonadati</taxon>
        <taxon>Bacteroidota</taxon>
        <taxon>Flavobacteriia</taxon>
        <taxon>Flavobacteriales</taxon>
        <taxon>Flavobacteriaceae</taxon>
        <taxon>Myroides</taxon>
    </lineage>
</organism>
<dbReference type="GeneID" id="93528902"/>
<evidence type="ECO:0000259" key="8">
    <source>
        <dbReference type="Pfam" id="PF01432"/>
    </source>
</evidence>
<reference evidence="10 11" key="1">
    <citation type="submission" date="2018-06" db="EMBL/GenBank/DDBJ databases">
        <authorList>
            <consortium name="Pathogen Informatics"/>
            <person name="Doyle S."/>
        </authorList>
    </citation>
    <scope>NUCLEOTIDE SEQUENCE [LARGE SCALE GENOMIC DNA]</scope>
    <source>
        <strain evidence="10 11">NCTC11179</strain>
    </source>
</reference>
<dbReference type="CDD" id="cd06456">
    <property type="entry name" value="M3A_DCP"/>
    <property type="match status" value="1"/>
</dbReference>
<evidence type="ECO:0000256" key="2">
    <source>
        <dbReference type="ARBA" id="ARBA00022670"/>
    </source>
</evidence>
<evidence type="ECO:0000313" key="10">
    <source>
        <dbReference type="EMBL" id="STZ68779.1"/>
    </source>
</evidence>
<dbReference type="OrthoDB" id="9773538at2"/>
<evidence type="ECO:0000256" key="1">
    <source>
        <dbReference type="ARBA" id="ARBA00006040"/>
    </source>
</evidence>
<keyword evidence="4 7" id="KW-0378">Hydrolase</keyword>
<dbReference type="InterPro" id="IPR024079">
    <property type="entry name" value="MetalloPept_cat_dom_sf"/>
</dbReference>
<sequence length="721" mass="81479">MYVKKAIVGTLTGITLFSMSCKQNPDQADANPNWDESNAFFAESTLPYQTADFEKIKNKDFKPAILEGMRRQVEAIDKITANTEAPTFDNTITELEKSSALLKRVSSVFHLLVGAHTNDEIKAINQELSPKFAAHNDGIYLNDALFQRVKQLHDQQASLGLTSEQARVLDVYYQEFVRSGANLKPEQKETLKKLNQELASLTTKFGDQLLAATKSGSVIFTKEELDGLSESELEAFKQEDGTYAIPLNNTTQQPIAASLHKKESRKKLFDAGWNRTEKGDDNDTRETLITIAKKRAEKAELLGFKNYAEWSLQGSMANKPDQAKKLMDQLSPYAVGSATQEAKEIQDLINKEADPFTLTAADWDYYAEKIREQKYALNLNEVKPYFEMNAVLEQGVFYMAEKLYGITFHERKDIPVWQEDVRVFEIFNEDKSPIGLFYVDFYARESKRGGAWMSNIVTQSKLLNQAPVVYNVCNYQKPAAGQPTLLSPDEVITMFHEFGHGLHGFLSDVTYPTVAGTSVSRDFVELPSQFHEHFAFLPEVLTNYAKHYKTGEVIPESLIAKMKAAQNFNIGYGLTEILSASLLDMEWHTISSTADIKDVATFEQEALAKYGINLATVPPRYRSSFFNHVFGGGYAAGYYSYTWAETLDNDAFQWLMDNGGMNRKNGQIFRDKILSKGNTKPSDEMYREFRGKDATIDAYLKMKGFDQKTTFKNNNKVDAKI</sequence>
<keyword evidence="10" id="KW-0121">Carboxypeptidase</keyword>
<dbReference type="PROSITE" id="PS51257">
    <property type="entry name" value="PROKAR_LIPOPROTEIN"/>
    <property type="match status" value="1"/>
</dbReference>